<evidence type="ECO:0000259" key="3">
    <source>
        <dbReference type="Pfam" id="PF14257"/>
    </source>
</evidence>
<evidence type="ECO:0000256" key="1">
    <source>
        <dbReference type="SAM" id="Coils"/>
    </source>
</evidence>
<evidence type="ECO:0000256" key="2">
    <source>
        <dbReference type="SAM" id="SignalP"/>
    </source>
</evidence>
<evidence type="ECO:0000313" key="4">
    <source>
        <dbReference type="EMBL" id="QOV89262.1"/>
    </source>
</evidence>
<organism evidence="4 5">
    <name type="scientific">Humisphaera borealis</name>
    <dbReference type="NCBI Taxonomy" id="2807512"/>
    <lineage>
        <taxon>Bacteria</taxon>
        <taxon>Pseudomonadati</taxon>
        <taxon>Planctomycetota</taxon>
        <taxon>Phycisphaerae</taxon>
        <taxon>Tepidisphaerales</taxon>
        <taxon>Tepidisphaeraceae</taxon>
        <taxon>Humisphaera</taxon>
    </lineage>
</organism>
<feature type="chain" id="PRO_5034680787" evidence="2">
    <location>
        <begin position="25"/>
        <end position="420"/>
    </location>
</feature>
<dbReference type="InterPro" id="IPR025645">
    <property type="entry name" value="DUF4349"/>
</dbReference>
<keyword evidence="5" id="KW-1185">Reference proteome</keyword>
<reference evidence="4 5" key="1">
    <citation type="submission" date="2020-10" db="EMBL/GenBank/DDBJ databases">
        <title>Wide distribution of Phycisphaera-like planctomycetes from WD2101 soil group in peatlands and genome analysis of the first cultivated representative.</title>
        <authorList>
            <person name="Dedysh S.N."/>
            <person name="Beletsky A.V."/>
            <person name="Ivanova A."/>
            <person name="Kulichevskaya I.S."/>
            <person name="Suzina N.E."/>
            <person name="Philippov D.A."/>
            <person name="Rakitin A.L."/>
            <person name="Mardanov A.V."/>
            <person name="Ravin N.V."/>
        </authorList>
    </citation>
    <scope>NUCLEOTIDE SEQUENCE [LARGE SCALE GENOMIC DNA]</scope>
    <source>
        <strain evidence="4 5">M1803</strain>
    </source>
</reference>
<dbReference type="AlphaFoldDB" id="A0A7M2WVK5"/>
<feature type="coiled-coil region" evidence="1">
    <location>
        <begin position="175"/>
        <end position="212"/>
    </location>
</feature>
<protein>
    <submittedName>
        <fullName evidence="4">DUF4349 domain-containing protein</fullName>
    </submittedName>
</protein>
<dbReference type="RefSeq" id="WP_206292292.1">
    <property type="nucleotide sequence ID" value="NZ_CP063458.1"/>
</dbReference>
<dbReference type="EMBL" id="CP063458">
    <property type="protein sequence ID" value="QOV89262.1"/>
    <property type="molecule type" value="Genomic_DNA"/>
</dbReference>
<dbReference type="Proteomes" id="UP000593765">
    <property type="component" value="Chromosome"/>
</dbReference>
<feature type="domain" description="DUF4349" evidence="3">
    <location>
        <begin position="105"/>
        <end position="262"/>
    </location>
</feature>
<keyword evidence="1" id="KW-0175">Coiled coil</keyword>
<sequence>MLRTILTCLAVAAILMQSIGCASAMSFDSGKVFQETQTVVQESPTFIPGSTSAVPGAIGSDVRATGSFELSRPTLVSNWIDPSQLEAKEIRPIHAVADAKPVDPRLVIYSASFKIVVADVAGTLRSLQATADKLGGYMQEIGGSVITFRIPAAKFQEACKLVEDSGEVVDRQVRAQDVTEEMRDLGIRLDNAEKLRERLLELLKKADKVEDTIKIEAELTRVVEQIEQTKGKIRYLTSQLAMSTIRVELNSPVPQNARGTGPKLPFSWVEELGDGLVAGQVQQQTRKLGYFSTGPKFAPPAGFVRYYEQSTEVEAMDAEGLRLRVLRRPNVDKAALSFWQALARKSLVEGRALAVGKQEGDANYYFLSGTREVGGHSLGYVLGIKRSDDHVAVFEAWGPKDQVEKAAAELRKSALSVDAR</sequence>
<name>A0A7M2WVK5_9BACT</name>
<feature type="signal peptide" evidence="2">
    <location>
        <begin position="1"/>
        <end position="24"/>
    </location>
</feature>
<proteinExistence type="predicted"/>
<gene>
    <name evidence="4" type="ORF">IPV69_24140</name>
</gene>
<dbReference type="KEGG" id="hbs:IPV69_24140"/>
<keyword evidence="2" id="KW-0732">Signal</keyword>
<evidence type="ECO:0000313" key="5">
    <source>
        <dbReference type="Proteomes" id="UP000593765"/>
    </source>
</evidence>
<accession>A0A7M2WVK5</accession>
<dbReference type="Pfam" id="PF14257">
    <property type="entry name" value="DUF4349"/>
    <property type="match status" value="1"/>
</dbReference>